<protein>
    <submittedName>
        <fullName evidence="1">Uncharacterized protein</fullName>
    </submittedName>
</protein>
<dbReference type="EMBL" id="MH454107">
    <property type="protein sequence ID" value="AXF37814.1"/>
    <property type="molecule type" value="Genomic_DNA"/>
</dbReference>
<accession>A0A345AMZ2</accession>
<name>A0A345AMZ2_ECOLX</name>
<keyword evidence="1" id="KW-0614">Plasmid</keyword>
<geneLocation type="plasmid" evidence="1">
    <name>p417957-CTXM</name>
</geneLocation>
<proteinExistence type="predicted"/>
<organism evidence="1">
    <name type="scientific">Escherichia coli</name>
    <dbReference type="NCBI Taxonomy" id="562"/>
    <lineage>
        <taxon>Bacteria</taxon>
        <taxon>Pseudomonadati</taxon>
        <taxon>Pseudomonadota</taxon>
        <taxon>Gammaproteobacteria</taxon>
        <taxon>Enterobacterales</taxon>
        <taxon>Enterobacteriaceae</taxon>
        <taxon>Escherichia</taxon>
    </lineage>
</organism>
<evidence type="ECO:0000313" key="1">
    <source>
        <dbReference type="EMBL" id="AXF37814.1"/>
    </source>
</evidence>
<dbReference type="AlphaFoldDB" id="A0A345AMZ2"/>
<reference evidence="1" key="1">
    <citation type="submission" date="2018-06" db="EMBL/GenBank/DDBJ databases">
        <title>Complete sequence of p417957-CTXM.</title>
        <authorList>
            <person name="Shen Y."/>
            <person name="Feng J."/>
            <person name="Jiang X."/>
            <person name="Yin Z."/>
            <person name="Zhan Z."/>
            <person name="Qu D."/>
            <person name="Zeng L."/>
            <person name="Zhou D."/>
        </authorList>
    </citation>
    <scope>NUCLEOTIDE SEQUENCE</scope>
    <source>
        <strain evidence="1">417957</strain>
        <plasmid evidence="1">p417957-CTXM</plasmid>
    </source>
</reference>
<sequence length="66" mass="7733">MAFYKPSSWDSEVLIDNNIKWTPHIIELITSNDIKKHLTDLAKNFENETLYPILKAFKLLPDSDKK</sequence>